<dbReference type="Proteomes" id="UP001162131">
    <property type="component" value="Unassembled WGS sequence"/>
</dbReference>
<organism evidence="2 3">
    <name type="scientific">Blepharisma stoltei</name>
    <dbReference type="NCBI Taxonomy" id="1481888"/>
    <lineage>
        <taxon>Eukaryota</taxon>
        <taxon>Sar</taxon>
        <taxon>Alveolata</taxon>
        <taxon>Ciliophora</taxon>
        <taxon>Postciliodesmatophora</taxon>
        <taxon>Heterotrichea</taxon>
        <taxon>Heterotrichida</taxon>
        <taxon>Blepharismidae</taxon>
        <taxon>Blepharisma</taxon>
    </lineage>
</organism>
<dbReference type="GO" id="GO:0005975">
    <property type="term" value="P:carbohydrate metabolic process"/>
    <property type="evidence" value="ECO:0007669"/>
    <property type="project" value="InterPro"/>
</dbReference>
<evidence type="ECO:0000313" key="2">
    <source>
        <dbReference type="EMBL" id="CAG9331466.1"/>
    </source>
</evidence>
<dbReference type="SUPFAM" id="SSF54556">
    <property type="entry name" value="Chitinase insertion domain"/>
    <property type="match status" value="1"/>
</dbReference>
<protein>
    <recommendedName>
        <fullName evidence="1">GH18 domain-containing protein</fullName>
    </recommendedName>
</protein>
<dbReference type="InterPro" id="IPR017853">
    <property type="entry name" value="GH"/>
</dbReference>
<evidence type="ECO:0000313" key="3">
    <source>
        <dbReference type="Proteomes" id="UP001162131"/>
    </source>
</evidence>
<dbReference type="AlphaFoldDB" id="A0AAU9K259"/>
<dbReference type="PROSITE" id="PS51910">
    <property type="entry name" value="GH18_2"/>
    <property type="match status" value="1"/>
</dbReference>
<proteinExistence type="predicted"/>
<sequence length="400" mass="45492">MAGQILGKVLVAYFVNWAIYERHFEVFNIDLSMVTHLNYAFAQVDYNGVVSLTDPWADEQRRYLDRGDSWNDPPGKLYGSLGQLYKLKVTNRHLKTGISIGGWTLSGPFSAVCADPAKRRNFIQTSLTILMDYGFDYIDIDWEYPVSGGLDSNTRSTNDINNFISLLKEFNQAFDRVQSTLGFRPFITLAAPAAKQNYQHWNFVEMSKYVEFFNIMTYDFAGSWSPYAWHMSNLYRSTNGFSVNETITDLMSSMNLSPDKICMGIPLYGRGYSNCNGLGSSFNGLPTQGLYEAGIYDYKVIPPDNFVVYFDDSAKAPYSYSSSQRVLITHDNPLSVGYKLQYLHDKSLRGVMFWETSGDRPQSSVESLIRISYDQIKSSIDSTLNHVVYPTSKFTNILHE</sequence>
<evidence type="ECO:0000259" key="1">
    <source>
        <dbReference type="PROSITE" id="PS51910"/>
    </source>
</evidence>
<reference evidence="2" key="1">
    <citation type="submission" date="2021-09" db="EMBL/GenBank/DDBJ databases">
        <authorList>
            <consortium name="AG Swart"/>
            <person name="Singh M."/>
            <person name="Singh A."/>
            <person name="Seah K."/>
            <person name="Emmerich C."/>
        </authorList>
    </citation>
    <scope>NUCLEOTIDE SEQUENCE</scope>
    <source>
        <strain evidence="2">ATCC30299</strain>
    </source>
</reference>
<accession>A0AAU9K259</accession>
<dbReference type="Gene3D" id="3.10.50.10">
    <property type="match status" value="1"/>
</dbReference>
<dbReference type="GO" id="GO:0004568">
    <property type="term" value="F:chitinase activity"/>
    <property type="evidence" value="ECO:0007669"/>
    <property type="project" value="TreeGrafter"/>
</dbReference>
<feature type="domain" description="GH18" evidence="1">
    <location>
        <begin position="8"/>
        <end position="379"/>
    </location>
</feature>
<dbReference type="GO" id="GO:0008061">
    <property type="term" value="F:chitin binding"/>
    <property type="evidence" value="ECO:0007669"/>
    <property type="project" value="InterPro"/>
</dbReference>
<dbReference type="InterPro" id="IPR001223">
    <property type="entry name" value="Glyco_hydro18_cat"/>
</dbReference>
<gene>
    <name evidence="2" type="ORF">BSTOLATCC_MIC53535</name>
</gene>
<dbReference type="GO" id="GO:0005576">
    <property type="term" value="C:extracellular region"/>
    <property type="evidence" value="ECO:0007669"/>
    <property type="project" value="TreeGrafter"/>
</dbReference>
<dbReference type="PANTHER" id="PTHR11177:SF317">
    <property type="entry name" value="CHITINASE 12-RELATED"/>
    <property type="match status" value="1"/>
</dbReference>
<dbReference type="GO" id="GO:0006032">
    <property type="term" value="P:chitin catabolic process"/>
    <property type="evidence" value="ECO:0007669"/>
    <property type="project" value="TreeGrafter"/>
</dbReference>
<keyword evidence="3" id="KW-1185">Reference proteome</keyword>
<dbReference type="CDD" id="cd06548">
    <property type="entry name" value="GH18_chitinase"/>
    <property type="match status" value="1"/>
</dbReference>
<dbReference type="EMBL" id="CAJZBQ010000053">
    <property type="protein sequence ID" value="CAG9331466.1"/>
    <property type="molecule type" value="Genomic_DNA"/>
</dbReference>
<dbReference type="SMART" id="SM00636">
    <property type="entry name" value="Glyco_18"/>
    <property type="match status" value="1"/>
</dbReference>
<dbReference type="InterPro" id="IPR011583">
    <property type="entry name" value="Chitinase_II/V-like_cat"/>
</dbReference>
<dbReference type="Pfam" id="PF00704">
    <property type="entry name" value="Glyco_hydro_18"/>
    <property type="match status" value="1"/>
</dbReference>
<dbReference type="InterPro" id="IPR029070">
    <property type="entry name" value="Chitinase_insertion_sf"/>
</dbReference>
<dbReference type="PANTHER" id="PTHR11177">
    <property type="entry name" value="CHITINASE"/>
    <property type="match status" value="1"/>
</dbReference>
<dbReference type="InterPro" id="IPR050314">
    <property type="entry name" value="Glycosyl_Hydrlase_18"/>
</dbReference>
<dbReference type="Gene3D" id="3.20.20.80">
    <property type="entry name" value="Glycosidases"/>
    <property type="match status" value="1"/>
</dbReference>
<comment type="caution">
    <text evidence="2">The sequence shown here is derived from an EMBL/GenBank/DDBJ whole genome shotgun (WGS) entry which is preliminary data.</text>
</comment>
<name>A0AAU9K259_9CILI</name>
<dbReference type="SUPFAM" id="SSF51445">
    <property type="entry name" value="(Trans)glycosidases"/>
    <property type="match status" value="1"/>
</dbReference>